<dbReference type="PROSITE" id="PS00745">
    <property type="entry name" value="RF_PROK_I"/>
    <property type="match status" value="1"/>
</dbReference>
<dbReference type="PANTHER" id="PTHR47814">
    <property type="entry name" value="PEPTIDYL-TRNA HYDROLASE ARFB"/>
    <property type="match status" value="1"/>
</dbReference>
<keyword evidence="5" id="KW-1185">Reference proteome</keyword>
<dbReference type="GO" id="GO:0004045">
    <property type="term" value="F:peptidyl-tRNA hydrolase activity"/>
    <property type="evidence" value="ECO:0007669"/>
    <property type="project" value="UniProtKB-EC"/>
</dbReference>
<evidence type="ECO:0000256" key="1">
    <source>
        <dbReference type="ARBA" id="ARBA00010835"/>
    </source>
</evidence>
<dbReference type="InterPro" id="IPR045853">
    <property type="entry name" value="Pep_chain_release_fac_I_sf"/>
</dbReference>
<dbReference type="Proteomes" id="UP001595379">
    <property type="component" value="Unassembled WGS sequence"/>
</dbReference>
<protein>
    <submittedName>
        <fullName evidence="4">Alternative ribosome rescue aminoacyl-tRNA hydrolase ArfB</fullName>
        <ecNumber evidence="4">3.1.1.29</ecNumber>
    </submittedName>
</protein>
<comment type="similarity">
    <text evidence="1">Belongs to the prokaryotic/mitochondrial release factor family.</text>
</comment>
<evidence type="ECO:0000313" key="5">
    <source>
        <dbReference type="Proteomes" id="UP001595379"/>
    </source>
</evidence>
<gene>
    <name evidence="4" type="primary">arfB</name>
    <name evidence="4" type="ORF">ACFOOR_14675</name>
</gene>
<name>A0ABV7A0P5_9PROT</name>
<reference evidence="5" key="1">
    <citation type="journal article" date="2019" name="Int. J. Syst. Evol. Microbiol.">
        <title>The Global Catalogue of Microorganisms (GCM) 10K type strain sequencing project: providing services to taxonomists for standard genome sequencing and annotation.</title>
        <authorList>
            <consortium name="The Broad Institute Genomics Platform"/>
            <consortium name="The Broad Institute Genome Sequencing Center for Infectious Disease"/>
            <person name="Wu L."/>
            <person name="Ma J."/>
        </authorList>
    </citation>
    <scope>NUCLEOTIDE SEQUENCE [LARGE SCALE GENOMIC DNA]</scope>
    <source>
        <strain evidence="5">KCTC 52487</strain>
    </source>
</reference>
<feature type="compositionally biased region" description="Basic residues" evidence="2">
    <location>
        <begin position="116"/>
        <end position="131"/>
    </location>
</feature>
<dbReference type="NCBIfam" id="NF006718">
    <property type="entry name" value="PRK09256.1"/>
    <property type="match status" value="1"/>
</dbReference>
<dbReference type="EC" id="3.1.1.29" evidence="4"/>
<comment type="caution">
    <text evidence="4">The sequence shown here is derived from an EMBL/GenBank/DDBJ whole genome shotgun (WGS) entry which is preliminary data.</text>
</comment>
<dbReference type="EMBL" id="JBHRSV010000028">
    <property type="protein sequence ID" value="MFC2927350.1"/>
    <property type="molecule type" value="Genomic_DNA"/>
</dbReference>
<dbReference type="SUPFAM" id="SSF75620">
    <property type="entry name" value="Release factor"/>
    <property type="match status" value="1"/>
</dbReference>
<feature type="region of interest" description="Disordered" evidence="2">
    <location>
        <begin position="94"/>
        <end position="139"/>
    </location>
</feature>
<organism evidence="4 5">
    <name type="scientific">Hyphobacterium vulgare</name>
    <dbReference type="NCBI Taxonomy" id="1736751"/>
    <lineage>
        <taxon>Bacteria</taxon>
        <taxon>Pseudomonadati</taxon>
        <taxon>Pseudomonadota</taxon>
        <taxon>Alphaproteobacteria</taxon>
        <taxon>Maricaulales</taxon>
        <taxon>Maricaulaceae</taxon>
        <taxon>Hyphobacterium</taxon>
    </lineage>
</organism>
<feature type="domain" description="Prokaryotic-type class I peptide chain release factors" evidence="3">
    <location>
        <begin position="20"/>
        <end position="36"/>
    </location>
</feature>
<evidence type="ECO:0000256" key="2">
    <source>
        <dbReference type="SAM" id="MobiDB-lite"/>
    </source>
</evidence>
<dbReference type="Pfam" id="PF00472">
    <property type="entry name" value="RF-1"/>
    <property type="match status" value="1"/>
</dbReference>
<dbReference type="InterPro" id="IPR000352">
    <property type="entry name" value="Pep_chain_release_fac_I"/>
</dbReference>
<keyword evidence="4" id="KW-0378">Hydrolase</keyword>
<evidence type="ECO:0000313" key="4">
    <source>
        <dbReference type="EMBL" id="MFC2927350.1"/>
    </source>
</evidence>
<accession>A0ABV7A0P5</accession>
<proteinExistence type="inferred from homology"/>
<evidence type="ECO:0000259" key="3">
    <source>
        <dbReference type="PROSITE" id="PS00745"/>
    </source>
</evidence>
<dbReference type="PANTHER" id="PTHR47814:SF1">
    <property type="entry name" value="PEPTIDYL-TRNA HYDROLASE ARFB"/>
    <property type="match status" value="1"/>
</dbReference>
<dbReference type="Gene3D" id="3.30.160.20">
    <property type="match status" value="1"/>
</dbReference>
<dbReference type="RefSeq" id="WP_343163335.1">
    <property type="nucleotide sequence ID" value="NZ_JBHRSV010000028.1"/>
</dbReference>
<sequence>MRITDTLFIDESELEERHIRASGPGGQHVNKASTAIQLRFDAMASPSLPDAVKARLRRLAGSRMTKDGVIVIEAGNARSQERNRQDARERLATLVERATHAPKPRKASRPSLSSIRKQKAAKAQQGRKKALRQAPKVED</sequence>